<dbReference type="EMBL" id="QGKV02000832">
    <property type="protein sequence ID" value="KAF3542858.1"/>
    <property type="molecule type" value="Genomic_DNA"/>
</dbReference>
<reference evidence="2 3" key="1">
    <citation type="journal article" date="2020" name="BMC Genomics">
        <title>Intraspecific diversification of the crop wild relative Brassica cretica Lam. using demographic model selection.</title>
        <authorList>
            <person name="Kioukis A."/>
            <person name="Michalopoulou V.A."/>
            <person name="Briers L."/>
            <person name="Pirintsos S."/>
            <person name="Studholme D.J."/>
            <person name="Pavlidis P."/>
            <person name="Sarris P.F."/>
        </authorList>
    </citation>
    <scope>NUCLEOTIDE SEQUENCE [LARGE SCALE GENOMIC DNA]</scope>
    <source>
        <strain evidence="3">cv. PFS-1207/04</strain>
    </source>
</reference>
<keyword evidence="3" id="KW-1185">Reference proteome</keyword>
<feature type="compositionally biased region" description="Gly residues" evidence="1">
    <location>
        <begin position="69"/>
        <end position="78"/>
    </location>
</feature>
<evidence type="ECO:0000256" key="1">
    <source>
        <dbReference type="SAM" id="MobiDB-lite"/>
    </source>
</evidence>
<feature type="region of interest" description="Disordered" evidence="1">
    <location>
        <begin position="44"/>
        <end position="80"/>
    </location>
</feature>
<dbReference type="Proteomes" id="UP000266723">
    <property type="component" value="Unassembled WGS sequence"/>
</dbReference>
<comment type="caution">
    <text evidence="2">The sequence shown here is derived from an EMBL/GenBank/DDBJ whole genome shotgun (WGS) entry which is preliminary data.</text>
</comment>
<name>A0ABQ7BU10_BRACR</name>
<feature type="compositionally biased region" description="Gly residues" evidence="1">
    <location>
        <begin position="50"/>
        <end position="59"/>
    </location>
</feature>
<proteinExistence type="predicted"/>
<sequence length="175" mass="19105">MPPKRSPQICRSEGFELGKSRSGIWVIARGKKLEEVFRKRRRVTTAAASGGSGGSGGATGERETSGRNLQGGGSGEGLNRGQRGAVTIIIMKEGRSCFRGWRARRRWRSRGDPSKRRTSEPGHGRFLLGRTDQIGLILLWVFFSERFFGASVRVSVATQQALNPVYTVATEPALG</sequence>
<accession>A0ABQ7BU10</accession>
<organism evidence="2 3">
    <name type="scientific">Brassica cretica</name>
    <name type="common">Mustard</name>
    <dbReference type="NCBI Taxonomy" id="69181"/>
    <lineage>
        <taxon>Eukaryota</taxon>
        <taxon>Viridiplantae</taxon>
        <taxon>Streptophyta</taxon>
        <taxon>Embryophyta</taxon>
        <taxon>Tracheophyta</taxon>
        <taxon>Spermatophyta</taxon>
        <taxon>Magnoliopsida</taxon>
        <taxon>eudicotyledons</taxon>
        <taxon>Gunneridae</taxon>
        <taxon>Pentapetalae</taxon>
        <taxon>rosids</taxon>
        <taxon>malvids</taxon>
        <taxon>Brassicales</taxon>
        <taxon>Brassicaceae</taxon>
        <taxon>Brassiceae</taxon>
        <taxon>Brassica</taxon>
    </lineage>
</organism>
<evidence type="ECO:0000313" key="3">
    <source>
        <dbReference type="Proteomes" id="UP000266723"/>
    </source>
</evidence>
<gene>
    <name evidence="2" type="ORF">DY000_02010067</name>
</gene>
<evidence type="ECO:0000313" key="2">
    <source>
        <dbReference type="EMBL" id="KAF3542858.1"/>
    </source>
</evidence>
<protein>
    <submittedName>
        <fullName evidence="2">Uncharacterized protein</fullName>
    </submittedName>
</protein>